<dbReference type="InterPro" id="IPR039426">
    <property type="entry name" value="TonB-dep_rcpt-like"/>
</dbReference>
<dbReference type="SUPFAM" id="SSF56935">
    <property type="entry name" value="Porins"/>
    <property type="match status" value="1"/>
</dbReference>
<keyword evidence="3" id="KW-1185">Reference proteome</keyword>
<keyword evidence="1" id="KW-0812">Transmembrane</keyword>
<name>A0A5C0VD68_9SPHI</name>
<keyword evidence="1" id="KW-0998">Cell outer membrane</keyword>
<accession>A0A5C0VD68</accession>
<organism evidence="2 3">
    <name type="scientific">Pedobacter aquae</name>
    <dbReference type="NCBI Taxonomy" id="2605747"/>
    <lineage>
        <taxon>Bacteria</taxon>
        <taxon>Pseudomonadati</taxon>
        <taxon>Bacteroidota</taxon>
        <taxon>Sphingobacteriia</taxon>
        <taxon>Sphingobacteriales</taxon>
        <taxon>Sphingobacteriaceae</taxon>
        <taxon>Pedobacter</taxon>
    </lineage>
</organism>
<protein>
    <recommendedName>
        <fullName evidence="4">TonB-dependent receptor plug domain-containing protein</fullName>
    </recommendedName>
</protein>
<evidence type="ECO:0000313" key="3">
    <source>
        <dbReference type="Proteomes" id="UP000323653"/>
    </source>
</evidence>
<keyword evidence="1" id="KW-0813">Transport</keyword>
<dbReference type="SUPFAM" id="SSF49464">
    <property type="entry name" value="Carboxypeptidase regulatory domain-like"/>
    <property type="match status" value="1"/>
</dbReference>
<dbReference type="InterPro" id="IPR037066">
    <property type="entry name" value="Plug_dom_sf"/>
</dbReference>
<dbReference type="AlphaFoldDB" id="A0A5C0VD68"/>
<dbReference type="InterPro" id="IPR008969">
    <property type="entry name" value="CarboxyPept-like_regulatory"/>
</dbReference>
<gene>
    <name evidence="2" type="ORF">FYC62_02615</name>
</gene>
<evidence type="ECO:0000256" key="1">
    <source>
        <dbReference type="PROSITE-ProRule" id="PRU01360"/>
    </source>
</evidence>
<dbReference type="Proteomes" id="UP000323653">
    <property type="component" value="Chromosome"/>
</dbReference>
<evidence type="ECO:0008006" key="4">
    <source>
        <dbReference type="Google" id="ProtNLM"/>
    </source>
</evidence>
<dbReference type="PROSITE" id="PS52016">
    <property type="entry name" value="TONB_DEPENDENT_REC_3"/>
    <property type="match status" value="1"/>
</dbReference>
<dbReference type="GO" id="GO:0009279">
    <property type="term" value="C:cell outer membrane"/>
    <property type="evidence" value="ECO:0007669"/>
    <property type="project" value="UniProtKB-SubCell"/>
</dbReference>
<keyword evidence="1" id="KW-1134">Transmembrane beta strand</keyword>
<keyword evidence="1" id="KW-0472">Membrane</keyword>
<evidence type="ECO:0000313" key="2">
    <source>
        <dbReference type="EMBL" id="QEK50678.1"/>
    </source>
</evidence>
<dbReference type="InterPro" id="IPR023997">
    <property type="entry name" value="TonB-dep_OMP_SusC/RagA_CS"/>
</dbReference>
<reference evidence="2 3" key="1">
    <citation type="submission" date="2019-08" db="EMBL/GenBank/DDBJ databases">
        <title>Pedobacter sp. nov., isolated from Han river, South Korea.</title>
        <authorList>
            <person name="Lee D.-H."/>
            <person name="Kim Y.-S."/>
            <person name="Hwang E.-M."/>
            <person name="Le Tran T.C."/>
            <person name="Cha C.-J."/>
        </authorList>
    </citation>
    <scope>NUCLEOTIDE SEQUENCE [LARGE SCALE GENOMIC DNA]</scope>
    <source>
        <strain evidence="2 3">CJ43</strain>
    </source>
</reference>
<sequence>MEKLQLKLTSPCTQQWSDIERADGLHYCDVCQKNILDLTTSTDAELLQFFKNKRENVCGRVSASQLNRELFIPSSKIKWRLLLPLTLSALVVSPVYAAHPEYVATPNDSCADSTLVLSAVSRKATFSETAIAGRAVDSLSGNPLSGVKIRKSGYENVLAITDTEGNFKLSIADEDKATIFIFDLIGYEKVETMITNKMVVMMNAERRIMLGGISTISKSQEPLYIIYADKKSCTISASRLSELSPNWINKIDVLKDAKATAIYGIKGANGVVLIEIKKAYVSKVDFSK</sequence>
<dbReference type="KEGG" id="pej:FYC62_02615"/>
<dbReference type="NCBIfam" id="TIGR04057">
    <property type="entry name" value="SusC_RagA_signa"/>
    <property type="match status" value="1"/>
</dbReference>
<proteinExistence type="inferred from homology"/>
<comment type="subcellular location">
    <subcellularLocation>
        <location evidence="1">Cell outer membrane</location>
        <topology evidence="1">Multi-pass membrane protein</topology>
    </subcellularLocation>
</comment>
<dbReference type="EMBL" id="CP043329">
    <property type="protein sequence ID" value="QEK50678.1"/>
    <property type="molecule type" value="Genomic_DNA"/>
</dbReference>
<dbReference type="Gene3D" id="2.170.130.10">
    <property type="entry name" value="TonB-dependent receptor, plug domain"/>
    <property type="match status" value="1"/>
</dbReference>
<dbReference type="RefSeq" id="WP_149073801.1">
    <property type="nucleotide sequence ID" value="NZ_CP043329.1"/>
</dbReference>
<comment type="similarity">
    <text evidence="1">Belongs to the TonB-dependent receptor family.</text>
</comment>